<feature type="domain" description="Peptidase S1" evidence="14">
    <location>
        <begin position="25"/>
        <end position="247"/>
    </location>
</feature>
<keyword evidence="15" id="KW-1185">Reference proteome</keyword>
<evidence type="ECO:0000256" key="11">
    <source>
        <dbReference type="ARBA" id="ARBA00036320"/>
    </source>
</evidence>
<dbReference type="PRINTS" id="PR00722">
    <property type="entry name" value="CHYMOTRYPSIN"/>
</dbReference>
<evidence type="ECO:0000256" key="10">
    <source>
        <dbReference type="ARBA" id="ARBA00023157"/>
    </source>
</evidence>
<dbReference type="PANTHER" id="PTHR24276">
    <property type="entry name" value="POLYSERASE-RELATED"/>
    <property type="match status" value="1"/>
</dbReference>
<dbReference type="RefSeq" id="XP_017026999.1">
    <property type="nucleotide sequence ID" value="XM_017171510.2"/>
</dbReference>
<dbReference type="InterPro" id="IPR001314">
    <property type="entry name" value="Peptidase_S1A"/>
</dbReference>
<gene>
    <name evidence="16" type="primary">LOC108077965</name>
</gene>
<dbReference type="GO" id="GO:0005576">
    <property type="term" value="C:extracellular region"/>
    <property type="evidence" value="ECO:0007669"/>
    <property type="project" value="UniProtKB-SubCell"/>
</dbReference>
<comment type="catalytic activity">
    <reaction evidence="11">
        <text>Preferential cleavage: Arg-|-Xaa, Lys-|-Xaa.</text>
        <dbReference type="EC" id="3.4.21.4"/>
    </reaction>
</comment>
<evidence type="ECO:0000256" key="8">
    <source>
        <dbReference type="ARBA" id="ARBA00022825"/>
    </source>
</evidence>
<evidence type="ECO:0000256" key="9">
    <source>
        <dbReference type="ARBA" id="ARBA00023145"/>
    </source>
</evidence>
<evidence type="ECO:0000256" key="5">
    <source>
        <dbReference type="ARBA" id="ARBA00022729"/>
    </source>
</evidence>
<evidence type="ECO:0000256" key="4">
    <source>
        <dbReference type="ARBA" id="ARBA00022670"/>
    </source>
</evidence>
<feature type="chain" id="PRO_5028430599" evidence="13">
    <location>
        <begin position="19"/>
        <end position="248"/>
    </location>
</feature>
<dbReference type="InterPro" id="IPR050430">
    <property type="entry name" value="Peptidase_S1"/>
</dbReference>
<dbReference type="GO" id="GO:0042381">
    <property type="term" value="P:hemolymph coagulation"/>
    <property type="evidence" value="ECO:0007669"/>
    <property type="project" value="UniProtKB-KW"/>
</dbReference>
<proteinExistence type="inferred from homology"/>
<dbReference type="CDD" id="cd00190">
    <property type="entry name" value="Tryp_SPc"/>
    <property type="match status" value="1"/>
</dbReference>
<dbReference type="FunFam" id="2.40.10.10:FF:000120">
    <property type="entry name" value="Putative serine protease"/>
    <property type="match status" value="1"/>
</dbReference>
<dbReference type="InterPro" id="IPR018114">
    <property type="entry name" value="TRYPSIN_HIS"/>
</dbReference>
<comment type="similarity">
    <text evidence="2">Belongs to the peptidase S1 family.</text>
</comment>
<dbReference type="OrthoDB" id="9425590at2759"/>
<evidence type="ECO:0000256" key="1">
    <source>
        <dbReference type="ARBA" id="ARBA00004239"/>
    </source>
</evidence>
<keyword evidence="7" id="KW-0353">Hemolymph clotting</keyword>
<comment type="catalytic activity">
    <reaction evidence="12">
        <text>Selective cleavage of 103-Arg-|-Ser-104 and 124-Ile-|-Ile-125 bonds in Limulus clotting factor B to form activated factor B. Cleavage of -Pro-Arg-|-Xaa- bonds in synthetic substrates.</text>
        <dbReference type="EC" id="3.4.21.84"/>
    </reaction>
</comment>
<sequence length="248" mass="27173">MKLSALLLLLICGHKIRAKSPQERIVGGVELPIDVSPWLASISVHGNYSCSSALITSQWLLTAGHCVHYPDRYTVRAGSVSPEEGGDIREVERIILHPGFKLRTLDNDIALLKTKEPFQLGDNVQLVKLPLPGLGILPRTLLAAGWGTVNVNASDTEPRLRGTFVNVIDQRRCQRLYSRLGRPIRANMLCAAAAGRDHCYGDSGAPLVHHGSSYGIVSFAHGCADPRFPGVYTRLANYVTWIFNVLRS</sequence>
<keyword evidence="8" id="KW-0720">Serine protease</keyword>
<dbReference type="GO" id="GO:0004252">
    <property type="term" value="F:serine-type endopeptidase activity"/>
    <property type="evidence" value="ECO:0007669"/>
    <property type="project" value="UniProtKB-EC"/>
</dbReference>
<accession>A0A6P4IUB1</accession>
<dbReference type="SMART" id="SM00020">
    <property type="entry name" value="Tryp_SPc"/>
    <property type="match status" value="1"/>
</dbReference>
<keyword evidence="10" id="KW-1015">Disulfide bond</keyword>
<dbReference type="Gene3D" id="2.40.10.10">
    <property type="entry name" value="Trypsin-like serine proteases"/>
    <property type="match status" value="1"/>
</dbReference>
<evidence type="ECO:0000313" key="15">
    <source>
        <dbReference type="Proteomes" id="UP001652661"/>
    </source>
</evidence>
<dbReference type="InterPro" id="IPR009003">
    <property type="entry name" value="Peptidase_S1_PA"/>
</dbReference>
<comment type="subcellular location">
    <subcellularLocation>
        <location evidence="1">Secreted</location>
        <location evidence="1">Extracellular space</location>
    </subcellularLocation>
</comment>
<dbReference type="PANTHER" id="PTHR24276:SF91">
    <property type="entry name" value="AT26814P-RELATED"/>
    <property type="match status" value="1"/>
</dbReference>
<dbReference type="PROSITE" id="PS00134">
    <property type="entry name" value="TRYPSIN_HIS"/>
    <property type="match status" value="1"/>
</dbReference>
<dbReference type="InterPro" id="IPR043504">
    <property type="entry name" value="Peptidase_S1_PA_chymotrypsin"/>
</dbReference>
<dbReference type="Proteomes" id="UP001652661">
    <property type="component" value="Chromosome 3L"/>
</dbReference>
<evidence type="ECO:0000256" key="12">
    <source>
        <dbReference type="ARBA" id="ARBA00052079"/>
    </source>
</evidence>
<evidence type="ECO:0000256" key="7">
    <source>
        <dbReference type="ARBA" id="ARBA00022820"/>
    </source>
</evidence>
<dbReference type="InterPro" id="IPR001254">
    <property type="entry name" value="Trypsin_dom"/>
</dbReference>
<keyword evidence="5 13" id="KW-0732">Signal</keyword>
<protein>
    <submittedName>
        <fullName evidence="16">Trypsin-1</fullName>
    </submittedName>
</protein>
<dbReference type="AlphaFoldDB" id="A0A6P4IUB1"/>
<keyword evidence="9" id="KW-0865">Zymogen</keyword>
<dbReference type="GeneID" id="108077965"/>
<keyword evidence="3" id="KW-0768">Sushi</keyword>
<keyword evidence="4" id="KW-0645">Protease</keyword>
<keyword evidence="6" id="KW-0378">Hydrolase</keyword>
<organism evidence="15 16">
    <name type="scientific">Drosophila kikkawai</name>
    <name type="common">Fruit fly</name>
    <dbReference type="NCBI Taxonomy" id="30033"/>
    <lineage>
        <taxon>Eukaryota</taxon>
        <taxon>Metazoa</taxon>
        <taxon>Ecdysozoa</taxon>
        <taxon>Arthropoda</taxon>
        <taxon>Hexapoda</taxon>
        <taxon>Insecta</taxon>
        <taxon>Pterygota</taxon>
        <taxon>Neoptera</taxon>
        <taxon>Endopterygota</taxon>
        <taxon>Diptera</taxon>
        <taxon>Brachycera</taxon>
        <taxon>Muscomorpha</taxon>
        <taxon>Ephydroidea</taxon>
        <taxon>Drosophilidae</taxon>
        <taxon>Drosophila</taxon>
        <taxon>Sophophora</taxon>
    </lineage>
</organism>
<evidence type="ECO:0000256" key="3">
    <source>
        <dbReference type="ARBA" id="ARBA00022659"/>
    </source>
</evidence>
<reference evidence="16" key="1">
    <citation type="submission" date="2025-08" db="UniProtKB">
        <authorList>
            <consortium name="RefSeq"/>
        </authorList>
    </citation>
    <scope>IDENTIFICATION</scope>
    <source>
        <strain evidence="16">14028-0561.14</strain>
        <tissue evidence="16">Whole fly</tissue>
    </source>
</reference>
<dbReference type="PROSITE" id="PS50240">
    <property type="entry name" value="TRYPSIN_DOM"/>
    <property type="match status" value="1"/>
</dbReference>
<evidence type="ECO:0000313" key="16">
    <source>
        <dbReference type="RefSeq" id="XP_017026999.1"/>
    </source>
</evidence>
<evidence type="ECO:0000256" key="13">
    <source>
        <dbReference type="SAM" id="SignalP"/>
    </source>
</evidence>
<evidence type="ECO:0000256" key="6">
    <source>
        <dbReference type="ARBA" id="ARBA00022801"/>
    </source>
</evidence>
<dbReference type="SUPFAM" id="SSF50494">
    <property type="entry name" value="Trypsin-like serine proteases"/>
    <property type="match status" value="1"/>
</dbReference>
<name>A0A6P4IUB1_DROKI</name>
<dbReference type="Pfam" id="PF00089">
    <property type="entry name" value="Trypsin"/>
    <property type="match status" value="1"/>
</dbReference>
<evidence type="ECO:0000256" key="2">
    <source>
        <dbReference type="ARBA" id="ARBA00007664"/>
    </source>
</evidence>
<feature type="signal peptide" evidence="13">
    <location>
        <begin position="1"/>
        <end position="18"/>
    </location>
</feature>
<evidence type="ECO:0000259" key="14">
    <source>
        <dbReference type="PROSITE" id="PS50240"/>
    </source>
</evidence>
<dbReference type="GO" id="GO:0006508">
    <property type="term" value="P:proteolysis"/>
    <property type="evidence" value="ECO:0007669"/>
    <property type="project" value="UniProtKB-KW"/>
</dbReference>